<organism evidence="2 3">
    <name type="scientific">Paenibacillus oryzisoli</name>
    <dbReference type="NCBI Taxonomy" id="1850517"/>
    <lineage>
        <taxon>Bacteria</taxon>
        <taxon>Bacillati</taxon>
        <taxon>Bacillota</taxon>
        <taxon>Bacilli</taxon>
        <taxon>Bacillales</taxon>
        <taxon>Paenibacillaceae</taxon>
        <taxon>Paenibacillus</taxon>
    </lineage>
</organism>
<feature type="transmembrane region" description="Helical" evidence="1">
    <location>
        <begin position="88"/>
        <end position="109"/>
    </location>
</feature>
<dbReference type="Proteomes" id="UP000078454">
    <property type="component" value="Unassembled WGS sequence"/>
</dbReference>
<evidence type="ECO:0000256" key="1">
    <source>
        <dbReference type="SAM" id="Phobius"/>
    </source>
</evidence>
<dbReference type="STRING" id="1850517.A8708_22325"/>
<dbReference type="Gene3D" id="3.40.50.1820">
    <property type="entry name" value="alpha/beta hydrolase"/>
    <property type="match status" value="1"/>
</dbReference>
<dbReference type="AlphaFoldDB" id="A0A198A1M4"/>
<sequence>MRINKRTLYMFNSISALLAVLGITVFIISCKVTSWAKTIEQIKLGDLEIFKVHTLTINIFAGCSIILFILTTLLLLRTVRRNSTKVITVLSLILSILIGTYVILFLFLYQNLDELIRINHLVYQPKQIDQSTAEKIKLLYTDVEEIKINTPDNTNLYGWLIKNSSVKEAPLLIYFGGSSEEVSDMISIVDDLDGWSVALINYRSYGLSEGQPSMRSLYNDANSIYDYFSKRSDIDTKKIVSMGYSLGTGVAVNLSSERSTVGTILVSPYDNYSKLKGKSLSNALQLHNMFPLSYFIGESYHSIQKASLIRTPLLCLAGDLDKNIPIAYSKNLVANWGGEKTMKTMYRDDHYFIFRSGEAWNEIKSFLKVL</sequence>
<keyword evidence="1" id="KW-0472">Membrane</keyword>
<keyword evidence="1" id="KW-0812">Transmembrane</keyword>
<evidence type="ECO:0000313" key="2">
    <source>
        <dbReference type="EMBL" id="OAS15070.1"/>
    </source>
</evidence>
<dbReference type="PANTHER" id="PTHR12277:SF81">
    <property type="entry name" value="PROTEIN ABHD13"/>
    <property type="match status" value="1"/>
</dbReference>
<comment type="caution">
    <text evidence="2">The sequence shown here is derived from an EMBL/GenBank/DDBJ whole genome shotgun (WGS) entry which is preliminary data.</text>
</comment>
<keyword evidence="3" id="KW-1185">Reference proteome</keyword>
<feature type="transmembrane region" description="Helical" evidence="1">
    <location>
        <begin position="52"/>
        <end position="76"/>
    </location>
</feature>
<dbReference type="PANTHER" id="PTHR12277">
    <property type="entry name" value="ALPHA/BETA HYDROLASE DOMAIN-CONTAINING PROTEIN"/>
    <property type="match status" value="1"/>
</dbReference>
<protein>
    <recommendedName>
        <fullName evidence="4">Serine aminopeptidase S33 domain-containing protein</fullName>
    </recommendedName>
</protein>
<accession>A0A198A1M4</accession>
<proteinExistence type="predicted"/>
<reference evidence="2 3" key="1">
    <citation type="submission" date="2016-05" db="EMBL/GenBank/DDBJ databases">
        <title>Paenibacillus sp. 1ZS3-15 nov., isolated from the rhizosphere soil.</title>
        <authorList>
            <person name="Zhang X.X."/>
            <person name="Zhang J."/>
        </authorList>
    </citation>
    <scope>NUCLEOTIDE SEQUENCE [LARGE SCALE GENOMIC DNA]</scope>
    <source>
        <strain evidence="2 3">1ZS3-15</strain>
    </source>
</reference>
<evidence type="ECO:0008006" key="4">
    <source>
        <dbReference type="Google" id="ProtNLM"/>
    </source>
</evidence>
<dbReference type="PROSITE" id="PS51257">
    <property type="entry name" value="PROKAR_LIPOPROTEIN"/>
    <property type="match status" value="1"/>
</dbReference>
<name>A0A198A1M4_9BACL</name>
<dbReference type="SUPFAM" id="SSF53474">
    <property type="entry name" value="alpha/beta-Hydrolases"/>
    <property type="match status" value="1"/>
</dbReference>
<gene>
    <name evidence="2" type="ORF">A8708_22325</name>
</gene>
<evidence type="ECO:0000313" key="3">
    <source>
        <dbReference type="Proteomes" id="UP000078454"/>
    </source>
</evidence>
<dbReference type="InterPro" id="IPR029058">
    <property type="entry name" value="AB_hydrolase_fold"/>
</dbReference>
<dbReference type="EMBL" id="LYPB01000085">
    <property type="protein sequence ID" value="OAS15070.1"/>
    <property type="molecule type" value="Genomic_DNA"/>
</dbReference>
<keyword evidence="1" id="KW-1133">Transmembrane helix</keyword>